<reference evidence="2" key="1">
    <citation type="submission" date="2022-07" db="EMBL/GenBank/DDBJ databases">
        <title>Genome Sequence of Physisporinus lineatus.</title>
        <authorList>
            <person name="Buettner E."/>
        </authorList>
    </citation>
    <scope>NUCLEOTIDE SEQUENCE</scope>
    <source>
        <strain evidence="2">VT162</strain>
    </source>
</reference>
<evidence type="ECO:0000313" key="2">
    <source>
        <dbReference type="EMBL" id="KAJ3479450.1"/>
    </source>
</evidence>
<accession>A0AAD5UXU2</accession>
<gene>
    <name evidence="2" type="ORF">NLI96_g9047</name>
</gene>
<dbReference type="InterPro" id="IPR008030">
    <property type="entry name" value="NmrA-like"/>
</dbReference>
<evidence type="ECO:0000259" key="1">
    <source>
        <dbReference type="Pfam" id="PF05368"/>
    </source>
</evidence>
<dbReference type="EMBL" id="JANAWD010000438">
    <property type="protein sequence ID" value="KAJ3479450.1"/>
    <property type="molecule type" value="Genomic_DNA"/>
</dbReference>
<protein>
    <recommendedName>
        <fullName evidence="1">NmrA-like domain-containing protein</fullName>
    </recommendedName>
</protein>
<dbReference type="Proteomes" id="UP001212997">
    <property type="component" value="Unassembled WGS sequence"/>
</dbReference>
<dbReference type="PANTHER" id="PTHR48079:SF6">
    <property type="entry name" value="NAD(P)-BINDING DOMAIN-CONTAINING PROTEIN-RELATED"/>
    <property type="match status" value="1"/>
</dbReference>
<sequence>MPITKTPILLLGATGYIGGSVLYRLLSHPKANTFDITVFVRDARKAGVAESQFGVNAVIGSLADENKLEALAEKAHVVFSCADADNLKSINAILRGLSKRHATTGDTPIFIHTSGTGVLMDNAKGMYPTETIYDDSNIAQIESISETQPHRDVDLTIIEADKQGFLKSYIILPSTIYGRPENPLVDAGFQKNISVQIPAIIRASIDRGQGGMVGKGLSMWPSVHIDEVENPEKVGHGREGFYFAESGEHRWYDISKEVSRVLVELGRGKSDEPTAFTREELPKYFLSEDIGNSLGSNSRCRATRARSLGWHPKKTTKDMLASIKPEIEAILESMGQK</sequence>
<name>A0AAD5UXU2_9APHY</name>
<dbReference type="PANTHER" id="PTHR48079">
    <property type="entry name" value="PROTEIN YEEZ"/>
    <property type="match status" value="1"/>
</dbReference>
<feature type="domain" description="NmrA-like" evidence="1">
    <location>
        <begin position="5"/>
        <end position="83"/>
    </location>
</feature>
<dbReference type="SUPFAM" id="SSF51735">
    <property type="entry name" value="NAD(P)-binding Rossmann-fold domains"/>
    <property type="match status" value="1"/>
</dbReference>
<dbReference type="Gene3D" id="3.40.50.720">
    <property type="entry name" value="NAD(P)-binding Rossmann-like Domain"/>
    <property type="match status" value="1"/>
</dbReference>
<dbReference type="AlphaFoldDB" id="A0AAD5UXU2"/>
<proteinExistence type="predicted"/>
<evidence type="ECO:0000313" key="3">
    <source>
        <dbReference type="Proteomes" id="UP001212997"/>
    </source>
</evidence>
<organism evidence="2 3">
    <name type="scientific">Meripilus lineatus</name>
    <dbReference type="NCBI Taxonomy" id="2056292"/>
    <lineage>
        <taxon>Eukaryota</taxon>
        <taxon>Fungi</taxon>
        <taxon>Dikarya</taxon>
        <taxon>Basidiomycota</taxon>
        <taxon>Agaricomycotina</taxon>
        <taxon>Agaricomycetes</taxon>
        <taxon>Polyporales</taxon>
        <taxon>Meripilaceae</taxon>
        <taxon>Meripilus</taxon>
    </lineage>
</organism>
<dbReference type="GO" id="GO:0004029">
    <property type="term" value="F:aldehyde dehydrogenase (NAD+) activity"/>
    <property type="evidence" value="ECO:0007669"/>
    <property type="project" value="TreeGrafter"/>
</dbReference>
<keyword evidence="3" id="KW-1185">Reference proteome</keyword>
<dbReference type="GO" id="GO:0005737">
    <property type="term" value="C:cytoplasm"/>
    <property type="evidence" value="ECO:0007669"/>
    <property type="project" value="TreeGrafter"/>
</dbReference>
<dbReference type="InterPro" id="IPR036291">
    <property type="entry name" value="NAD(P)-bd_dom_sf"/>
</dbReference>
<dbReference type="InterPro" id="IPR051783">
    <property type="entry name" value="NAD(P)-dependent_oxidoreduct"/>
</dbReference>
<comment type="caution">
    <text evidence="2">The sequence shown here is derived from an EMBL/GenBank/DDBJ whole genome shotgun (WGS) entry which is preliminary data.</text>
</comment>
<dbReference type="Pfam" id="PF05368">
    <property type="entry name" value="NmrA"/>
    <property type="match status" value="1"/>
</dbReference>